<sequence>MCVIAEGIETESDLARMRGMKYDAGQGYDFSRPLPDADCRALAMASSNNAFRQRAPVLSL</sequence>
<organism evidence="2">
    <name type="scientific">Ralstonia solanacearum</name>
    <name type="common">Pseudomonas solanacearum</name>
    <dbReference type="NCBI Taxonomy" id="305"/>
    <lineage>
        <taxon>Bacteria</taxon>
        <taxon>Pseudomonadati</taxon>
        <taxon>Pseudomonadota</taxon>
        <taxon>Betaproteobacteria</taxon>
        <taxon>Burkholderiales</taxon>
        <taxon>Burkholderiaceae</taxon>
        <taxon>Ralstonia</taxon>
        <taxon>Ralstonia solanacearum species complex</taxon>
    </lineage>
</organism>
<feature type="domain" description="EAL" evidence="1">
    <location>
        <begin position="1"/>
        <end position="47"/>
    </location>
</feature>
<dbReference type="PANTHER" id="PTHR33121">
    <property type="entry name" value="CYCLIC DI-GMP PHOSPHODIESTERASE PDEF"/>
    <property type="match status" value="1"/>
</dbReference>
<dbReference type="SUPFAM" id="SSF141868">
    <property type="entry name" value="EAL domain-like"/>
    <property type="match status" value="1"/>
</dbReference>
<evidence type="ECO:0000259" key="1">
    <source>
        <dbReference type="PROSITE" id="PS50883"/>
    </source>
</evidence>
<dbReference type="EMBL" id="LN899819">
    <property type="protein sequence ID" value="CUV13554.1"/>
    <property type="molecule type" value="Genomic_DNA"/>
</dbReference>
<dbReference type="InterPro" id="IPR050706">
    <property type="entry name" value="Cyclic-di-GMP_PDE-like"/>
</dbReference>
<evidence type="ECO:0000313" key="2">
    <source>
        <dbReference type="EMBL" id="CUV13554.1"/>
    </source>
</evidence>
<proteinExistence type="predicted"/>
<dbReference type="Gene3D" id="3.20.20.450">
    <property type="entry name" value="EAL domain"/>
    <property type="match status" value="1"/>
</dbReference>
<dbReference type="PANTHER" id="PTHR33121:SF70">
    <property type="entry name" value="SIGNALING PROTEIN YKOW"/>
    <property type="match status" value="1"/>
</dbReference>
<accession>A0A0S4TU10</accession>
<dbReference type="AlphaFoldDB" id="A0A0S4TU10"/>
<gene>
    <name evidence="2" type="ORF">RUN39_v1_590112</name>
</gene>
<protein>
    <recommendedName>
        <fullName evidence="1">EAL domain-containing protein</fullName>
    </recommendedName>
</protein>
<reference evidence="2" key="1">
    <citation type="submission" date="2015-10" db="EMBL/GenBank/DDBJ databases">
        <authorList>
            <person name="Gilbert D.G."/>
        </authorList>
    </citation>
    <scope>NUCLEOTIDE SEQUENCE</scope>
    <source>
        <strain evidence="2">Phyl III-seqv23</strain>
    </source>
</reference>
<dbReference type="PATRIC" id="fig|305.106.peg.3525"/>
<dbReference type="PROSITE" id="PS50883">
    <property type="entry name" value="EAL"/>
    <property type="match status" value="1"/>
</dbReference>
<name>A0A0S4TU10_RALSL</name>
<dbReference type="InterPro" id="IPR001633">
    <property type="entry name" value="EAL_dom"/>
</dbReference>
<dbReference type="InterPro" id="IPR035919">
    <property type="entry name" value="EAL_sf"/>
</dbReference>
<dbReference type="GO" id="GO:0071111">
    <property type="term" value="F:cyclic-guanylate-specific phosphodiesterase activity"/>
    <property type="evidence" value="ECO:0007669"/>
    <property type="project" value="InterPro"/>
</dbReference>